<dbReference type="RefSeq" id="WP_380840427.1">
    <property type="nucleotide sequence ID" value="NZ_JBHSFP010000007.1"/>
</dbReference>
<evidence type="ECO:0000313" key="3">
    <source>
        <dbReference type="Proteomes" id="UP001596004"/>
    </source>
</evidence>
<sequence length="191" mass="21077">MTTDLNTLATALYVKIDDAVKASPDLAPWRPKVGISPTLSDAELVTLTVMSALLGFASERRWMRYAHAELRGMFPYLPGQSGYGKRLRKSYGLVLNMIRILAADTSLWNDDVWVIDSTPVECGRSRETARRSALAGWAEYGYCASHSRYFWGLRLHLLCALGGLPVAFALTGVKAGERDTLLGMLDHAPRS</sequence>
<proteinExistence type="predicted"/>
<organism evidence="2 3">
    <name type="scientific">Sphaerisporangium dianthi</name>
    <dbReference type="NCBI Taxonomy" id="1436120"/>
    <lineage>
        <taxon>Bacteria</taxon>
        <taxon>Bacillati</taxon>
        <taxon>Actinomycetota</taxon>
        <taxon>Actinomycetes</taxon>
        <taxon>Streptosporangiales</taxon>
        <taxon>Streptosporangiaceae</taxon>
        <taxon>Sphaerisporangium</taxon>
    </lineage>
</organism>
<evidence type="ECO:0000313" key="2">
    <source>
        <dbReference type="EMBL" id="MFC4531760.1"/>
    </source>
</evidence>
<keyword evidence="3" id="KW-1185">Reference proteome</keyword>
<feature type="domain" description="Transposase IS4-like" evidence="1">
    <location>
        <begin position="111"/>
        <end position="189"/>
    </location>
</feature>
<accession>A0ABV9CG54</accession>
<dbReference type="Pfam" id="PF01609">
    <property type="entry name" value="DDE_Tnp_1"/>
    <property type="match status" value="1"/>
</dbReference>
<dbReference type="InterPro" id="IPR002559">
    <property type="entry name" value="Transposase_11"/>
</dbReference>
<protein>
    <submittedName>
        <fullName evidence="2">Transposase</fullName>
    </submittedName>
</protein>
<gene>
    <name evidence="2" type="ORF">ACFO60_13365</name>
</gene>
<dbReference type="Proteomes" id="UP001596004">
    <property type="component" value="Unassembled WGS sequence"/>
</dbReference>
<reference evidence="3" key="1">
    <citation type="journal article" date="2019" name="Int. J. Syst. Evol. Microbiol.">
        <title>The Global Catalogue of Microorganisms (GCM) 10K type strain sequencing project: providing services to taxonomists for standard genome sequencing and annotation.</title>
        <authorList>
            <consortium name="The Broad Institute Genomics Platform"/>
            <consortium name="The Broad Institute Genome Sequencing Center for Infectious Disease"/>
            <person name="Wu L."/>
            <person name="Ma J."/>
        </authorList>
    </citation>
    <scope>NUCLEOTIDE SEQUENCE [LARGE SCALE GENOMIC DNA]</scope>
    <source>
        <strain evidence="3">CGMCC 4.7132</strain>
    </source>
</reference>
<evidence type="ECO:0000259" key="1">
    <source>
        <dbReference type="Pfam" id="PF01609"/>
    </source>
</evidence>
<dbReference type="EMBL" id="JBHSFP010000007">
    <property type="protein sequence ID" value="MFC4531760.1"/>
    <property type="molecule type" value="Genomic_DNA"/>
</dbReference>
<comment type="caution">
    <text evidence="2">The sequence shown here is derived from an EMBL/GenBank/DDBJ whole genome shotgun (WGS) entry which is preliminary data.</text>
</comment>
<name>A0ABV9CG54_9ACTN</name>